<dbReference type="EMBL" id="JADGKB010000034">
    <property type="protein sequence ID" value="KAJ3257769.1"/>
    <property type="molecule type" value="Genomic_DNA"/>
</dbReference>
<sequence length="735" mass="84004">MKLEYRLVNVFCPEEKDLLQGNQLCVFVSPTPEELMQKLARQFNLSETLFILETDSDTKKVRIFTTSVELPFAGHPTLGSSFIIHKLFGKCDQIETKAGIIPISHRNDYFKFRANPATFEPETRNVESGVGIKLLETIWVHSGIRQLMAKVDSRDTLFKAVSNISEMKRMGVNQILMYVLDGSKITSRFFFDEGHQIVEDPGTGSACACLGRLLQSKKMYGVYQLEQGHLVHRKCVVNIIVEEENVYVEGRASVQNCLGGNNYPAEVSTNECTDVYDFLKACKKSLSCKIQLDTYDPNQLTLSSQGAIRPGLPLTEILHLPGYSLNDDLNPLFIRVVDNSSSQTPIAKFERRQSDEKFIQDNNLDLYSNEGFRKYAIYLLEKEVDVAQRHNTVLFNDNCLEYRLDRRTTTYQFDGVNDVKVALGVSGAGKTRMLLELLHSNYGYFFTFKTTQYDFGSNDITRCMIECDNAKETGKVGVFIKLLFFIRVTICNYLIEKGFNTPGEILFAQLHPVTFFGFDAFDHLYTILRYQFTDQINISNPFPFTAIDEIQRCVESAKVHKLPGSENERPFFSPLVYYSKGTGINYSYFSESLSTTMKRGLWGRAATLYDFEPLSEEQVVSYATQFLQEHNVQDVSNVVSRISSFKLCHGRPRFVAFILDNYMQFKDIEYAIDQFAIRLSDTNSPQFPLQFLKRDLDNNKNPLLRVVLHTKIERALVDAIWNGNVEFLVDMEESG</sequence>
<feature type="non-terminal residue" evidence="1">
    <location>
        <position position="1"/>
    </location>
</feature>
<dbReference type="Gene3D" id="3.10.310.10">
    <property type="entry name" value="Diaminopimelate Epimerase, Chain A, domain 1"/>
    <property type="match status" value="2"/>
</dbReference>
<dbReference type="GO" id="GO:0016853">
    <property type="term" value="F:isomerase activity"/>
    <property type="evidence" value="ECO:0007669"/>
    <property type="project" value="TreeGrafter"/>
</dbReference>
<gene>
    <name evidence="1" type="ORF">HK103_004237</name>
</gene>
<dbReference type="InterPro" id="IPR003719">
    <property type="entry name" value="Phenazine_PhzF-like"/>
</dbReference>
<comment type="caution">
    <text evidence="1">The sequence shown here is derived from an EMBL/GenBank/DDBJ whole genome shotgun (WGS) entry which is preliminary data.</text>
</comment>
<organism evidence="1 2">
    <name type="scientific">Boothiomyces macroporosus</name>
    <dbReference type="NCBI Taxonomy" id="261099"/>
    <lineage>
        <taxon>Eukaryota</taxon>
        <taxon>Fungi</taxon>
        <taxon>Fungi incertae sedis</taxon>
        <taxon>Chytridiomycota</taxon>
        <taxon>Chytridiomycota incertae sedis</taxon>
        <taxon>Chytridiomycetes</taxon>
        <taxon>Rhizophydiales</taxon>
        <taxon>Terramycetaceae</taxon>
        <taxon>Boothiomyces</taxon>
    </lineage>
</organism>
<name>A0AAD5Y457_9FUNG</name>
<accession>A0AAD5Y457</accession>
<dbReference type="AlphaFoldDB" id="A0AAD5Y457"/>
<keyword evidence="2" id="KW-1185">Reference proteome</keyword>
<dbReference type="SUPFAM" id="SSF54506">
    <property type="entry name" value="Diaminopimelate epimerase-like"/>
    <property type="match status" value="1"/>
</dbReference>
<protein>
    <submittedName>
        <fullName evidence="1">Uncharacterized protein</fullName>
    </submittedName>
</protein>
<evidence type="ECO:0000313" key="2">
    <source>
        <dbReference type="Proteomes" id="UP001210925"/>
    </source>
</evidence>
<dbReference type="NCBIfam" id="TIGR00654">
    <property type="entry name" value="PhzF_family"/>
    <property type="match status" value="1"/>
</dbReference>
<dbReference type="Proteomes" id="UP001210925">
    <property type="component" value="Unassembled WGS sequence"/>
</dbReference>
<evidence type="ECO:0000313" key="1">
    <source>
        <dbReference type="EMBL" id="KAJ3257769.1"/>
    </source>
</evidence>
<dbReference type="Pfam" id="PF02567">
    <property type="entry name" value="PhzC-PhzF"/>
    <property type="match status" value="1"/>
</dbReference>
<reference evidence="1" key="1">
    <citation type="submission" date="2020-05" db="EMBL/GenBank/DDBJ databases">
        <title>Phylogenomic resolution of chytrid fungi.</title>
        <authorList>
            <person name="Stajich J.E."/>
            <person name="Amses K."/>
            <person name="Simmons R."/>
            <person name="Seto K."/>
            <person name="Myers J."/>
            <person name="Bonds A."/>
            <person name="Quandt C.A."/>
            <person name="Barry K."/>
            <person name="Liu P."/>
            <person name="Grigoriev I."/>
            <person name="Longcore J.E."/>
            <person name="James T.Y."/>
        </authorList>
    </citation>
    <scope>NUCLEOTIDE SEQUENCE</scope>
    <source>
        <strain evidence="1">PLAUS21</strain>
    </source>
</reference>
<dbReference type="GO" id="GO:0005737">
    <property type="term" value="C:cytoplasm"/>
    <property type="evidence" value="ECO:0007669"/>
    <property type="project" value="TreeGrafter"/>
</dbReference>
<dbReference type="PANTHER" id="PTHR13774">
    <property type="entry name" value="PHENAZINE BIOSYNTHESIS PROTEIN"/>
    <property type="match status" value="1"/>
</dbReference>
<dbReference type="PANTHER" id="PTHR13774:SF32">
    <property type="entry name" value="ANTISENSE-ENHANCING SEQUENCE 1"/>
    <property type="match status" value="1"/>
</dbReference>
<proteinExistence type="predicted"/>